<protein>
    <recommendedName>
        <fullName evidence="4">Fe2OG dioxygenase domain-containing protein</fullName>
    </recommendedName>
</protein>
<evidence type="ECO:0008006" key="4">
    <source>
        <dbReference type="Google" id="ProtNLM"/>
    </source>
</evidence>
<dbReference type="InterPro" id="IPR008775">
    <property type="entry name" value="Phytyl_CoA_dOase-like"/>
</dbReference>
<proteinExistence type="predicted"/>
<sequence>MTPEEKFIFDLQGYIIIKNVLTKVEIDKINKISDQIFPRDYCDKDHNQGGLRRTANVSRWDPACQRLIDHPKVTPYLKELLGPTFRLDHDYCIFMSRGKSEGNLHGGPETANGCQFYKYHNGTMQNGLSVLTYFFSDAGPGDGGFICVPGSHKSNFLSDMPSDVRELKRAEPYVVQPVTKAGDALFFTEALIHGTTPWNADHERRTFLYKYSPGHISFSQTYYKTEDYFNPTDQQQRILSPHPSVEEGQA</sequence>
<evidence type="ECO:0000313" key="3">
    <source>
        <dbReference type="EMBL" id="SVB75867.1"/>
    </source>
</evidence>
<keyword evidence="1" id="KW-0479">Metal-binding</keyword>
<accession>A0A382GML1</accession>
<reference evidence="3" key="1">
    <citation type="submission" date="2018-05" db="EMBL/GenBank/DDBJ databases">
        <authorList>
            <person name="Lanie J.A."/>
            <person name="Ng W.-L."/>
            <person name="Kazmierczak K.M."/>
            <person name="Andrzejewski T.M."/>
            <person name="Davidsen T.M."/>
            <person name="Wayne K.J."/>
            <person name="Tettelin H."/>
            <person name="Glass J.I."/>
            <person name="Rusch D."/>
            <person name="Podicherti R."/>
            <person name="Tsui H.-C.T."/>
            <person name="Winkler M.E."/>
        </authorList>
    </citation>
    <scope>NUCLEOTIDE SEQUENCE</scope>
</reference>
<keyword evidence="2" id="KW-0408">Iron</keyword>
<dbReference type="GO" id="GO:0046872">
    <property type="term" value="F:metal ion binding"/>
    <property type="evidence" value="ECO:0007669"/>
    <property type="project" value="UniProtKB-KW"/>
</dbReference>
<gene>
    <name evidence="3" type="ORF">METZ01_LOCUS228721</name>
</gene>
<name>A0A382GML1_9ZZZZ</name>
<dbReference type="PANTHER" id="PTHR20883:SF15">
    <property type="entry name" value="PHYTANOYL-COA DIOXYGENASE DOMAIN-CONTAINING PROTEIN 1"/>
    <property type="match status" value="1"/>
</dbReference>
<dbReference type="Gene3D" id="2.60.120.620">
    <property type="entry name" value="q2cbj1_9rhob like domain"/>
    <property type="match status" value="1"/>
</dbReference>
<dbReference type="EMBL" id="UINC01056165">
    <property type="protein sequence ID" value="SVB75867.1"/>
    <property type="molecule type" value="Genomic_DNA"/>
</dbReference>
<organism evidence="3">
    <name type="scientific">marine metagenome</name>
    <dbReference type="NCBI Taxonomy" id="408172"/>
    <lineage>
        <taxon>unclassified sequences</taxon>
        <taxon>metagenomes</taxon>
        <taxon>ecological metagenomes</taxon>
    </lineage>
</organism>
<dbReference type="Pfam" id="PF05721">
    <property type="entry name" value="PhyH"/>
    <property type="match status" value="1"/>
</dbReference>
<evidence type="ECO:0000256" key="2">
    <source>
        <dbReference type="ARBA" id="ARBA00023004"/>
    </source>
</evidence>
<dbReference type="SUPFAM" id="SSF51197">
    <property type="entry name" value="Clavaminate synthase-like"/>
    <property type="match status" value="1"/>
</dbReference>
<evidence type="ECO:0000256" key="1">
    <source>
        <dbReference type="ARBA" id="ARBA00022723"/>
    </source>
</evidence>
<dbReference type="AlphaFoldDB" id="A0A382GML1"/>
<dbReference type="PANTHER" id="PTHR20883">
    <property type="entry name" value="PHYTANOYL-COA DIOXYGENASE DOMAIN CONTAINING 1"/>
    <property type="match status" value="1"/>
</dbReference>